<evidence type="ECO:0000256" key="3">
    <source>
        <dbReference type="ARBA" id="ARBA00022618"/>
    </source>
</evidence>
<feature type="region of interest" description="Disordered" evidence="8">
    <location>
        <begin position="166"/>
        <end position="195"/>
    </location>
</feature>
<dbReference type="InterPro" id="IPR039781">
    <property type="entry name" value="Rad21/Rec8-like"/>
</dbReference>
<dbReference type="Gene3D" id="1.10.10.580">
    <property type="entry name" value="Structural maintenance of chromosome 1. Chain E"/>
    <property type="match status" value="1"/>
</dbReference>
<keyword evidence="6" id="KW-0539">Nucleus</keyword>
<dbReference type="Proteomes" id="UP000447434">
    <property type="component" value="Chromosome 1"/>
</dbReference>
<name>A0A6A4R5X3_LUPAL</name>
<comment type="subunit">
    <text evidence="7">Component of the cohesin complex.</text>
</comment>
<keyword evidence="4" id="KW-0131">Cell cycle</keyword>
<evidence type="ECO:0000259" key="9">
    <source>
        <dbReference type="Pfam" id="PF04824"/>
    </source>
</evidence>
<evidence type="ECO:0000256" key="2">
    <source>
        <dbReference type="ARBA" id="ARBA00009870"/>
    </source>
</evidence>
<evidence type="ECO:0000259" key="10">
    <source>
        <dbReference type="Pfam" id="PF04825"/>
    </source>
</evidence>
<protein>
    <submittedName>
        <fullName evidence="11">Putative rad21/Rec8-like protein</fullName>
    </submittedName>
</protein>
<dbReference type="InterPro" id="IPR036390">
    <property type="entry name" value="WH_DNA-bd_sf"/>
</dbReference>
<accession>A0A6A4R5X3</accession>
<proteinExistence type="inferred from homology"/>
<dbReference type="GO" id="GO:1990414">
    <property type="term" value="P:replication-born double-strand break repair via sister chromatid exchange"/>
    <property type="evidence" value="ECO:0007669"/>
    <property type="project" value="TreeGrafter"/>
</dbReference>
<keyword evidence="5" id="KW-0159">Chromosome partition</keyword>
<dbReference type="InterPro" id="IPR006909">
    <property type="entry name" value="Rad21/Rec8_C_eu"/>
</dbReference>
<dbReference type="PANTHER" id="PTHR12585">
    <property type="entry name" value="SCC1 / RAD21 FAMILY MEMBER"/>
    <property type="match status" value="1"/>
</dbReference>
<dbReference type="AlphaFoldDB" id="A0A6A4R5X3"/>
<evidence type="ECO:0000313" key="11">
    <source>
        <dbReference type="EMBL" id="KAE9621477.1"/>
    </source>
</evidence>
<dbReference type="PANTHER" id="PTHR12585:SF55">
    <property type="entry name" value="SISTER CHROMATID COHESION 1 PROTEIN 3"/>
    <property type="match status" value="1"/>
</dbReference>
<dbReference type="GO" id="GO:0051301">
    <property type="term" value="P:cell division"/>
    <property type="evidence" value="ECO:0007669"/>
    <property type="project" value="UniProtKB-KW"/>
</dbReference>
<feature type="region of interest" description="Disordered" evidence="8">
    <location>
        <begin position="211"/>
        <end position="255"/>
    </location>
</feature>
<dbReference type="InterPro" id="IPR006910">
    <property type="entry name" value="Rad21_Rec8_N"/>
</dbReference>
<dbReference type="GO" id="GO:0003682">
    <property type="term" value="F:chromatin binding"/>
    <property type="evidence" value="ECO:0007669"/>
    <property type="project" value="TreeGrafter"/>
</dbReference>
<dbReference type="Pfam" id="PF04824">
    <property type="entry name" value="Rad21_Rec8"/>
    <property type="match status" value="1"/>
</dbReference>
<feature type="compositionally biased region" description="Polar residues" evidence="8">
    <location>
        <begin position="343"/>
        <end position="359"/>
    </location>
</feature>
<dbReference type="GO" id="GO:0007062">
    <property type="term" value="P:sister chromatid cohesion"/>
    <property type="evidence" value="ECO:0007669"/>
    <property type="project" value="InterPro"/>
</dbReference>
<feature type="region of interest" description="Disordered" evidence="8">
    <location>
        <begin position="296"/>
        <end position="317"/>
    </location>
</feature>
<dbReference type="EMBL" id="WOCE01000001">
    <property type="protein sequence ID" value="KAE9621477.1"/>
    <property type="molecule type" value="Genomic_DNA"/>
</dbReference>
<feature type="domain" description="Rad21/Rec8-like protein C-terminal eukaryotic" evidence="9">
    <location>
        <begin position="688"/>
        <end position="739"/>
    </location>
</feature>
<reference evidence="12" key="1">
    <citation type="journal article" date="2020" name="Nat. Commun.">
        <title>Genome sequence of the cluster root forming white lupin.</title>
        <authorList>
            <person name="Hufnagel B."/>
            <person name="Marques A."/>
            <person name="Soriano A."/>
            <person name="Marques L."/>
            <person name="Divol F."/>
            <person name="Doumas P."/>
            <person name="Sallet E."/>
            <person name="Mancinotti D."/>
            <person name="Carrere S."/>
            <person name="Marande W."/>
            <person name="Arribat S."/>
            <person name="Keller J."/>
            <person name="Huneau C."/>
            <person name="Blein T."/>
            <person name="Aime D."/>
            <person name="Laguerre M."/>
            <person name="Taylor J."/>
            <person name="Schubert V."/>
            <person name="Nelson M."/>
            <person name="Geu-Flores F."/>
            <person name="Crespi M."/>
            <person name="Gallardo-Guerrero K."/>
            <person name="Delaux P.-M."/>
            <person name="Salse J."/>
            <person name="Berges H."/>
            <person name="Guyot R."/>
            <person name="Gouzy J."/>
            <person name="Peret B."/>
        </authorList>
    </citation>
    <scope>NUCLEOTIDE SEQUENCE [LARGE SCALE GENOMIC DNA]</scope>
    <source>
        <strain evidence="12">cv. Amiga</strain>
    </source>
</reference>
<comment type="similarity">
    <text evidence="2">Belongs to the rad21 family.</text>
</comment>
<evidence type="ECO:0000256" key="1">
    <source>
        <dbReference type="ARBA" id="ARBA00004123"/>
    </source>
</evidence>
<organism evidence="11 12">
    <name type="scientific">Lupinus albus</name>
    <name type="common">White lupine</name>
    <name type="synonym">Lupinus termis</name>
    <dbReference type="NCBI Taxonomy" id="3870"/>
    <lineage>
        <taxon>Eukaryota</taxon>
        <taxon>Viridiplantae</taxon>
        <taxon>Streptophyta</taxon>
        <taxon>Embryophyta</taxon>
        <taxon>Tracheophyta</taxon>
        <taxon>Spermatophyta</taxon>
        <taxon>Magnoliopsida</taxon>
        <taxon>eudicotyledons</taxon>
        <taxon>Gunneridae</taxon>
        <taxon>Pentapetalae</taxon>
        <taxon>rosids</taxon>
        <taxon>fabids</taxon>
        <taxon>Fabales</taxon>
        <taxon>Fabaceae</taxon>
        <taxon>Papilionoideae</taxon>
        <taxon>50 kb inversion clade</taxon>
        <taxon>genistoids sensu lato</taxon>
        <taxon>core genistoids</taxon>
        <taxon>Genisteae</taxon>
        <taxon>Lupinus</taxon>
    </lineage>
</organism>
<dbReference type="GO" id="GO:0007059">
    <property type="term" value="P:chromosome segregation"/>
    <property type="evidence" value="ECO:0007669"/>
    <property type="project" value="UniProtKB-KW"/>
</dbReference>
<gene>
    <name evidence="11" type="ORF">Lalb_Chr01g0015201</name>
</gene>
<feature type="domain" description="Rad21/Rec8-like protein N-terminal" evidence="10">
    <location>
        <begin position="1"/>
        <end position="102"/>
    </location>
</feature>
<keyword evidence="12" id="KW-1185">Reference proteome</keyword>
<dbReference type="GO" id="GO:0005634">
    <property type="term" value="C:nucleus"/>
    <property type="evidence" value="ECO:0007669"/>
    <property type="project" value="UniProtKB-SubCell"/>
</dbReference>
<evidence type="ECO:0000256" key="8">
    <source>
        <dbReference type="SAM" id="MobiDB-lite"/>
    </source>
</evidence>
<evidence type="ECO:0000256" key="6">
    <source>
        <dbReference type="ARBA" id="ARBA00023242"/>
    </source>
</evidence>
<feature type="compositionally biased region" description="Polar residues" evidence="8">
    <location>
        <begin position="219"/>
        <end position="243"/>
    </location>
</feature>
<evidence type="ECO:0000256" key="4">
    <source>
        <dbReference type="ARBA" id="ARBA00022776"/>
    </source>
</evidence>
<evidence type="ECO:0000256" key="7">
    <source>
        <dbReference type="ARBA" id="ARBA00064543"/>
    </source>
</evidence>
<keyword evidence="4" id="KW-0498">Mitosis</keyword>
<sequence>MFYSHTFLARKGPLSTVWIAAHLQHRLKKSHYTSTDIPSTVQHIMDPGVPIALRMSGHLLLGVVRIYSKKVDYLFHDCNAVLTGLSKAFASIQLTLPEDARKAPVQSITLPNTFDLDALNLDDGIDHNGVEDIHMRSLEDITLTDQIPVAMDPYVAISFDEDMIDDSSHTEVLPDSGARTREEDTIPQSPSMDVAGFQDRVQNILRESPTAQLAGGDHQSPSANVDFQDRGQSIQRDSPTAQPTGGDHPHNLHSPQATIVLGSTDDSSQATVVLGPTDDSSPKATMPVEIIRDANNDRSLENPLVHPDLGDGTEPNRDLDQIMNEKDHIEIVDDRASEGMPALSQQRSGPQTPVNSQGTTLDAEVGVGHSAPNLMLAESPPNQQQQRRGRKRKQFFDEPIVLTNKFMRGALNNTHDILRKRRDMPSSTLGTWKLNNSRRKEHIFDQPLLTGFCKDLLDISNKEHICSKPHLAISEEDHADAGIDRTPPTNQTLEEPIATTLLDTEPTLDMEIEHLRNITATPPFTIPAHDVGTELNVEGDCRSPIRGDDLSSVSAQRLRSVSVSTVRTNIATRGIMQTPDLTASLGVQGSEMETPMMTNLDDRFPNFDLSETHQSANSAETENFGLSDTHQLINSAETEDLSFLEADANTPSSSQGTSTGINLSARTRAVAQYLKNHSPITPIMEEPAEDLSLNKILKGKTRKLSARMFYEVLVLKNHGLIDVQQNEPYGDISLKLTPSLSKDHS</sequence>
<comment type="caution">
    <text evidence="11">The sequence shown here is derived from an EMBL/GenBank/DDBJ whole genome shotgun (WGS) entry which is preliminary data.</text>
</comment>
<evidence type="ECO:0000313" key="12">
    <source>
        <dbReference type="Proteomes" id="UP000447434"/>
    </source>
</evidence>
<dbReference type="FunFam" id="1.10.10.580:FF:000002">
    <property type="entry name" value="Sister chromatid cohesion 1 protein 4"/>
    <property type="match status" value="1"/>
</dbReference>
<dbReference type="InterPro" id="IPR023093">
    <property type="entry name" value="ScpA-like_C"/>
</dbReference>
<dbReference type="OrthoDB" id="10071381at2759"/>
<comment type="subcellular location">
    <subcellularLocation>
        <location evidence="1">Nucleus</location>
    </subcellularLocation>
</comment>
<dbReference type="Pfam" id="PF04825">
    <property type="entry name" value="Rad21_Rec8_N"/>
    <property type="match status" value="1"/>
</dbReference>
<feature type="region of interest" description="Disordered" evidence="8">
    <location>
        <begin position="265"/>
        <end position="284"/>
    </location>
</feature>
<dbReference type="CDD" id="cd21793">
    <property type="entry name" value="Rad21_Rec8_M_AtSYN1-like"/>
    <property type="match status" value="1"/>
</dbReference>
<dbReference type="GO" id="GO:0008278">
    <property type="term" value="C:cohesin complex"/>
    <property type="evidence" value="ECO:0007669"/>
    <property type="project" value="InterPro"/>
</dbReference>
<evidence type="ECO:0000256" key="5">
    <source>
        <dbReference type="ARBA" id="ARBA00022829"/>
    </source>
</evidence>
<keyword evidence="3" id="KW-0132">Cell division</keyword>
<dbReference type="SUPFAM" id="SSF46785">
    <property type="entry name" value="Winged helix' DNA-binding domain"/>
    <property type="match status" value="1"/>
</dbReference>
<feature type="region of interest" description="Disordered" evidence="8">
    <location>
        <begin position="372"/>
        <end position="394"/>
    </location>
</feature>
<feature type="region of interest" description="Disordered" evidence="8">
    <location>
        <begin position="340"/>
        <end position="359"/>
    </location>
</feature>